<comment type="caution">
    <text evidence="2">The sequence shown here is derived from an EMBL/GenBank/DDBJ whole genome shotgun (WGS) entry which is preliminary data.</text>
</comment>
<evidence type="ECO:0000313" key="2">
    <source>
        <dbReference type="EMBL" id="KAK9193716.1"/>
    </source>
</evidence>
<dbReference type="Proteomes" id="UP001428341">
    <property type="component" value="Unassembled WGS sequence"/>
</dbReference>
<evidence type="ECO:0000256" key="1">
    <source>
        <dbReference type="SAM" id="Phobius"/>
    </source>
</evidence>
<proteinExistence type="predicted"/>
<organism evidence="2 3">
    <name type="scientific">Citrus x changshan-huyou</name>
    <dbReference type="NCBI Taxonomy" id="2935761"/>
    <lineage>
        <taxon>Eukaryota</taxon>
        <taxon>Viridiplantae</taxon>
        <taxon>Streptophyta</taxon>
        <taxon>Embryophyta</taxon>
        <taxon>Tracheophyta</taxon>
        <taxon>Spermatophyta</taxon>
        <taxon>Magnoliopsida</taxon>
        <taxon>eudicotyledons</taxon>
        <taxon>Gunneridae</taxon>
        <taxon>Pentapetalae</taxon>
        <taxon>rosids</taxon>
        <taxon>malvids</taxon>
        <taxon>Sapindales</taxon>
        <taxon>Rutaceae</taxon>
        <taxon>Aurantioideae</taxon>
        <taxon>Citrus</taxon>
    </lineage>
</organism>
<name>A0AAP0M1U8_9ROSI</name>
<gene>
    <name evidence="2" type="ORF">WN944_004413</name>
</gene>
<sequence>MNNKNRFSSSMWMSSLSQFDTMEALQLLIGKEIVLTTEFLTMPCSAMQTFFSRLGRMLCGISLVAACAFTCSYIKNHKRMCPVNFRIKLGLDMWNYLLL</sequence>
<feature type="transmembrane region" description="Helical" evidence="1">
    <location>
        <begin position="54"/>
        <end position="74"/>
    </location>
</feature>
<keyword evidence="1" id="KW-0812">Transmembrane</keyword>
<keyword evidence="1" id="KW-0472">Membrane</keyword>
<keyword evidence="3" id="KW-1185">Reference proteome</keyword>
<reference evidence="2 3" key="1">
    <citation type="submission" date="2024-05" db="EMBL/GenBank/DDBJ databases">
        <title>Haplotype-resolved chromosome-level genome assembly of Huyou (Citrus changshanensis).</title>
        <authorList>
            <person name="Miao C."/>
            <person name="Chen W."/>
            <person name="Wu Y."/>
            <person name="Wang L."/>
            <person name="Zhao S."/>
            <person name="Grierson D."/>
            <person name="Xu C."/>
            <person name="Chen K."/>
        </authorList>
    </citation>
    <scope>NUCLEOTIDE SEQUENCE [LARGE SCALE GENOMIC DNA]</scope>
    <source>
        <strain evidence="2">01-14</strain>
        <tissue evidence="2">Leaf</tissue>
    </source>
</reference>
<evidence type="ECO:0000313" key="3">
    <source>
        <dbReference type="Proteomes" id="UP001428341"/>
    </source>
</evidence>
<accession>A0AAP0M1U8</accession>
<keyword evidence="1" id="KW-1133">Transmembrane helix</keyword>
<dbReference type="AlphaFoldDB" id="A0AAP0M1U8"/>
<dbReference type="EMBL" id="JBCGBO010000006">
    <property type="protein sequence ID" value="KAK9193716.1"/>
    <property type="molecule type" value="Genomic_DNA"/>
</dbReference>
<protein>
    <submittedName>
        <fullName evidence="2">Uncharacterized protein</fullName>
    </submittedName>
</protein>